<evidence type="ECO:0000259" key="4">
    <source>
        <dbReference type="PROSITE" id="PS50885"/>
    </source>
</evidence>
<keyword evidence="1" id="KW-0597">Phosphoprotein</keyword>
<feature type="non-terminal residue" evidence="5">
    <location>
        <position position="1"/>
    </location>
</feature>
<keyword evidence="6" id="KW-1185">Reference proteome</keyword>
<dbReference type="Gene3D" id="1.20.120.1530">
    <property type="match status" value="1"/>
</dbReference>
<gene>
    <name evidence="5" type="ORF">MCHLO_02580</name>
</gene>
<dbReference type="InterPro" id="IPR003660">
    <property type="entry name" value="HAMP_dom"/>
</dbReference>
<evidence type="ECO:0000256" key="3">
    <source>
        <dbReference type="SAM" id="MobiDB-lite"/>
    </source>
</evidence>
<dbReference type="PANTHER" id="PTHR45339">
    <property type="entry name" value="HYBRID SIGNAL TRANSDUCTION HISTIDINE KINASE J"/>
    <property type="match status" value="1"/>
</dbReference>
<evidence type="ECO:0000313" key="6">
    <source>
        <dbReference type="Proteomes" id="UP000815677"/>
    </source>
</evidence>
<feature type="domain" description="HAMP" evidence="4">
    <location>
        <begin position="12"/>
        <end position="64"/>
    </location>
</feature>
<dbReference type="Pfam" id="PF00672">
    <property type="entry name" value="HAMP"/>
    <property type="match status" value="1"/>
</dbReference>
<feature type="region of interest" description="Disordered" evidence="3">
    <location>
        <begin position="151"/>
        <end position="172"/>
    </location>
</feature>
<dbReference type="Proteomes" id="UP000815677">
    <property type="component" value="Unassembled WGS sequence"/>
</dbReference>
<sequence length="314" mass="34357">KDLTDNVNKMAFNITDQVRNISRVTTAVAQGDLTQKVEIDVEGEMLDLKSTINDMVSQLSIFASEVIRVALEVGTDGKLGGQAQVEGVQGSWKTVTDNVNRMADNLTTRVRSIVAVTKAVAISDLTKQVDITKVALKDAVNAMIRCRGYSCRSRSRDGGKASRSGEGRACPATGIHDPVPMRWIEHVAIDHRGSGPFCRSHTAARHRRSRPPSLPPALTRGMPSRQVSLYCTITYPAPAALNHLNPVVWEHMLAAIQRRAHRHLQSQAMVCARPSVLGDLGVFGAAHIDTYDPATAWTHMHQNPARNCGPLHRR</sequence>
<dbReference type="EMBL" id="DF840478">
    <property type="protein sequence ID" value="GAT44982.1"/>
    <property type="molecule type" value="Genomic_DNA"/>
</dbReference>
<dbReference type="PROSITE" id="PS50885">
    <property type="entry name" value="HAMP"/>
    <property type="match status" value="1"/>
</dbReference>
<reference evidence="5" key="1">
    <citation type="submission" date="2014-09" db="EMBL/GenBank/DDBJ databases">
        <title>Genome sequence of the luminous mushroom Mycena chlorophos for searching fungal bioluminescence genes.</title>
        <authorList>
            <person name="Tanaka Y."/>
            <person name="Kasuga D."/>
            <person name="Oba Y."/>
            <person name="Hase S."/>
            <person name="Sato K."/>
            <person name="Oba Y."/>
            <person name="Sakakibara Y."/>
        </authorList>
    </citation>
    <scope>NUCLEOTIDE SEQUENCE</scope>
</reference>
<dbReference type="CDD" id="cd06225">
    <property type="entry name" value="HAMP"/>
    <property type="match status" value="1"/>
</dbReference>
<evidence type="ECO:0000256" key="2">
    <source>
        <dbReference type="ARBA" id="ARBA00023012"/>
    </source>
</evidence>
<organism evidence="5 6">
    <name type="scientific">Mycena chlorophos</name>
    <name type="common">Agaric fungus</name>
    <name type="synonym">Agaricus chlorophos</name>
    <dbReference type="NCBI Taxonomy" id="658473"/>
    <lineage>
        <taxon>Eukaryota</taxon>
        <taxon>Fungi</taxon>
        <taxon>Dikarya</taxon>
        <taxon>Basidiomycota</taxon>
        <taxon>Agaricomycotina</taxon>
        <taxon>Agaricomycetes</taxon>
        <taxon>Agaricomycetidae</taxon>
        <taxon>Agaricales</taxon>
        <taxon>Marasmiineae</taxon>
        <taxon>Mycenaceae</taxon>
        <taxon>Mycena</taxon>
    </lineage>
</organism>
<dbReference type="SMART" id="SM00304">
    <property type="entry name" value="HAMP"/>
    <property type="match status" value="1"/>
</dbReference>
<dbReference type="SUPFAM" id="SSF58104">
    <property type="entry name" value="Methyl-accepting chemotaxis protein (MCP) signaling domain"/>
    <property type="match status" value="1"/>
</dbReference>
<evidence type="ECO:0000313" key="5">
    <source>
        <dbReference type="EMBL" id="GAT44982.1"/>
    </source>
</evidence>
<feature type="compositionally biased region" description="Basic and acidic residues" evidence="3">
    <location>
        <begin position="154"/>
        <end position="166"/>
    </location>
</feature>
<keyword evidence="2" id="KW-0902">Two-component regulatory system</keyword>
<proteinExistence type="predicted"/>
<evidence type="ECO:0000256" key="1">
    <source>
        <dbReference type="ARBA" id="ARBA00022553"/>
    </source>
</evidence>
<dbReference type="PANTHER" id="PTHR45339:SF1">
    <property type="entry name" value="HYBRID SIGNAL TRANSDUCTION HISTIDINE KINASE J"/>
    <property type="match status" value="1"/>
</dbReference>
<protein>
    <recommendedName>
        <fullName evidence="4">HAMP domain-containing protein</fullName>
    </recommendedName>
</protein>
<accession>A0ABQ0L1W9</accession>
<name>A0ABQ0L1W9_MYCCL</name>